<dbReference type="Proteomes" id="UP001597218">
    <property type="component" value="Unassembled WGS sequence"/>
</dbReference>
<dbReference type="PANTHER" id="PTHR42937">
    <property type="match status" value="1"/>
</dbReference>
<gene>
    <name evidence="4" type="primary">dpaL</name>
    <name evidence="4" type="ORF">ACFSFY_14125</name>
</gene>
<dbReference type="EMBL" id="JBHUGI010000034">
    <property type="protein sequence ID" value="MFD1929175.1"/>
    <property type="molecule type" value="Genomic_DNA"/>
</dbReference>
<dbReference type="InterPro" id="IPR019871">
    <property type="entry name" value="DiNH2propionate_NH3-lyase_sub"/>
</dbReference>
<evidence type="ECO:0000313" key="5">
    <source>
        <dbReference type="Proteomes" id="UP001597218"/>
    </source>
</evidence>
<evidence type="ECO:0000256" key="1">
    <source>
        <dbReference type="ARBA" id="ARBA00001933"/>
    </source>
</evidence>
<dbReference type="EC" id="4.3.1.15" evidence="4"/>
<feature type="domain" description="Tryptophan synthase beta chain-like PALP" evidence="3">
    <location>
        <begin position="46"/>
        <end position="359"/>
    </location>
</feature>
<dbReference type="Gene3D" id="3.40.50.1100">
    <property type="match status" value="2"/>
</dbReference>
<evidence type="ECO:0000313" key="4">
    <source>
        <dbReference type="EMBL" id="MFD1929175.1"/>
    </source>
</evidence>
<dbReference type="GO" id="GO:0008838">
    <property type="term" value="F:diaminopropionate ammonia-lyase activity"/>
    <property type="evidence" value="ECO:0007669"/>
    <property type="project" value="UniProtKB-EC"/>
</dbReference>
<dbReference type="InterPro" id="IPR010081">
    <property type="entry name" value="DiNH2opropionate_NH3_lyase"/>
</dbReference>
<evidence type="ECO:0000256" key="2">
    <source>
        <dbReference type="ARBA" id="ARBA00022898"/>
    </source>
</evidence>
<dbReference type="Pfam" id="PF00291">
    <property type="entry name" value="PALP"/>
    <property type="match status" value="1"/>
</dbReference>
<reference evidence="5" key="1">
    <citation type="journal article" date="2019" name="Int. J. Syst. Evol. Microbiol.">
        <title>The Global Catalogue of Microorganisms (GCM) 10K type strain sequencing project: providing services to taxonomists for standard genome sequencing and annotation.</title>
        <authorList>
            <consortium name="The Broad Institute Genomics Platform"/>
            <consortium name="The Broad Institute Genome Sequencing Center for Infectious Disease"/>
            <person name="Wu L."/>
            <person name="Ma J."/>
        </authorList>
    </citation>
    <scope>NUCLEOTIDE SEQUENCE [LARGE SCALE GENOMIC DNA]</scope>
    <source>
        <strain evidence="5">CGMCC 4.7177</strain>
    </source>
</reference>
<dbReference type="NCBIfam" id="NF006058">
    <property type="entry name" value="PRK08206.1"/>
    <property type="match status" value="1"/>
</dbReference>
<name>A0ABW4SJK5_9BACL</name>
<dbReference type="NCBIfam" id="TIGR01747">
    <property type="entry name" value="diampropi_NH3ly"/>
    <property type="match status" value="1"/>
</dbReference>
<keyword evidence="5" id="KW-1185">Reference proteome</keyword>
<dbReference type="InterPro" id="IPR036052">
    <property type="entry name" value="TrpB-like_PALP_sf"/>
</dbReference>
<sequence length="408" mass="45601">MGQLSDGESTWVINHARSSEYNEKELSYFSKDEINKVLKFQKTHPLYTNTPLESLPSLADYLSVAEIRVKDESQRFGLNAFKVMGGIYAIGKYLAEKLGRDIESLSFSELQSSEVRDQLGDITFISATDGNHGRGVAWAARELGQKSVIYMPKGSSKQRLNAIREEGATAAITDVNYDETVRICAKLAEENGWVMVQDTAWEGYDEIPLWIMQGYSAIAQEIIEEMEVQKEKPPTHIFLQAGVGSYAAGIGAYYTQYYRDDPPKIVVVESNLADCYYRSFSNSTGTMEIVSGDMNTIMAGLACGEPNKRAFRILKQYAWASYSCADHIAALGMRVLGNPLLNDPKIISGESGAVPLGLLFYLRAFENRKACEELRLNETSRILLISTEGDTDYQSYLDVVWKGFYPNE</sequence>
<dbReference type="NCBIfam" id="TIGR03528">
    <property type="entry name" value="2_3_DAP_am_ly"/>
    <property type="match status" value="1"/>
</dbReference>
<organism evidence="4 5">
    <name type="scientific">Sporosarcina siberiensis</name>
    <dbReference type="NCBI Taxonomy" id="1365606"/>
    <lineage>
        <taxon>Bacteria</taxon>
        <taxon>Bacillati</taxon>
        <taxon>Bacillota</taxon>
        <taxon>Bacilli</taxon>
        <taxon>Bacillales</taxon>
        <taxon>Caryophanaceae</taxon>
        <taxon>Sporosarcina</taxon>
    </lineage>
</organism>
<dbReference type="PANTHER" id="PTHR42937:SF1">
    <property type="entry name" value="DIAMINOPROPIONATE AMMONIA-LYASE"/>
    <property type="match status" value="1"/>
</dbReference>
<comment type="cofactor">
    <cofactor evidence="1">
        <name>pyridoxal 5'-phosphate</name>
        <dbReference type="ChEBI" id="CHEBI:597326"/>
    </cofactor>
</comment>
<keyword evidence="4" id="KW-0456">Lyase</keyword>
<dbReference type="RefSeq" id="WP_381539106.1">
    <property type="nucleotide sequence ID" value="NZ_JBHUGI010000034.1"/>
</dbReference>
<accession>A0ABW4SJK5</accession>
<comment type="caution">
    <text evidence="4">The sequence shown here is derived from an EMBL/GenBank/DDBJ whole genome shotgun (WGS) entry which is preliminary data.</text>
</comment>
<dbReference type="SUPFAM" id="SSF53686">
    <property type="entry name" value="Tryptophan synthase beta subunit-like PLP-dependent enzymes"/>
    <property type="match status" value="1"/>
</dbReference>
<protein>
    <submittedName>
        <fullName evidence="4">Diaminopropionate ammonia-lyase</fullName>
        <ecNumber evidence="4">4.3.1.15</ecNumber>
    </submittedName>
</protein>
<keyword evidence="2" id="KW-0663">Pyridoxal phosphate</keyword>
<proteinExistence type="predicted"/>
<evidence type="ECO:0000259" key="3">
    <source>
        <dbReference type="Pfam" id="PF00291"/>
    </source>
</evidence>
<dbReference type="InterPro" id="IPR001926">
    <property type="entry name" value="TrpB-like_PALP"/>
</dbReference>